<reference evidence="2" key="2">
    <citation type="submission" date="2023-01" db="EMBL/GenBank/DDBJ databases">
        <authorList>
            <person name="Sun Q."/>
            <person name="Evtushenko L."/>
        </authorList>
    </citation>
    <scope>NUCLEOTIDE SEQUENCE</scope>
    <source>
        <strain evidence="2">VKM Ac-1321</strain>
    </source>
</reference>
<sequence>MSGASLARYFGFIPCAQLRRVRGRNRHGSGSRGAGAHLGITAGAGAAPGERTAQARREGAKAERGAGRDVKVRGAVRAISLGAARCAGAGRGARVGAGRRWG</sequence>
<protein>
    <submittedName>
        <fullName evidence="2">Uncharacterized protein</fullName>
    </submittedName>
</protein>
<evidence type="ECO:0000256" key="1">
    <source>
        <dbReference type="SAM" id="MobiDB-lite"/>
    </source>
</evidence>
<feature type="region of interest" description="Disordered" evidence="1">
    <location>
        <begin position="23"/>
        <end position="68"/>
    </location>
</feature>
<dbReference type="Proteomes" id="UP001143480">
    <property type="component" value="Unassembled WGS sequence"/>
</dbReference>
<proteinExistence type="predicted"/>
<evidence type="ECO:0000313" key="2">
    <source>
        <dbReference type="EMBL" id="GLL04125.1"/>
    </source>
</evidence>
<gene>
    <name evidence="2" type="ORF">GCM10017581_058720</name>
</gene>
<accession>A0A9W6KNG5</accession>
<evidence type="ECO:0000313" key="3">
    <source>
        <dbReference type="Proteomes" id="UP001143480"/>
    </source>
</evidence>
<organism evidence="2 3">
    <name type="scientific">Dactylosporangium matsuzakiense</name>
    <dbReference type="NCBI Taxonomy" id="53360"/>
    <lineage>
        <taxon>Bacteria</taxon>
        <taxon>Bacillati</taxon>
        <taxon>Actinomycetota</taxon>
        <taxon>Actinomycetes</taxon>
        <taxon>Micromonosporales</taxon>
        <taxon>Micromonosporaceae</taxon>
        <taxon>Dactylosporangium</taxon>
    </lineage>
</organism>
<comment type="caution">
    <text evidence="2">The sequence shown here is derived from an EMBL/GenBank/DDBJ whole genome shotgun (WGS) entry which is preliminary data.</text>
</comment>
<keyword evidence="3" id="KW-1185">Reference proteome</keyword>
<dbReference type="AlphaFoldDB" id="A0A9W6KNG5"/>
<feature type="compositionally biased region" description="Basic and acidic residues" evidence="1">
    <location>
        <begin position="53"/>
        <end position="68"/>
    </location>
</feature>
<reference evidence="2" key="1">
    <citation type="journal article" date="2014" name="Int. J. Syst. Evol. Microbiol.">
        <title>Complete genome sequence of Corynebacterium casei LMG S-19264T (=DSM 44701T), isolated from a smear-ripened cheese.</title>
        <authorList>
            <consortium name="US DOE Joint Genome Institute (JGI-PGF)"/>
            <person name="Walter F."/>
            <person name="Albersmeier A."/>
            <person name="Kalinowski J."/>
            <person name="Ruckert C."/>
        </authorList>
    </citation>
    <scope>NUCLEOTIDE SEQUENCE</scope>
    <source>
        <strain evidence="2">VKM Ac-1321</strain>
    </source>
</reference>
<name>A0A9W6KNG5_9ACTN</name>
<dbReference type="EMBL" id="BSFP01000041">
    <property type="protein sequence ID" value="GLL04125.1"/>
    <property type="molecule type" value="Genomic_DNA"/>
</dbReference>